<keyword evidence="6 15" id="KW-0679">Respiratory chain</keyword>
<dbReference type="GO" id="GO:0031966">
    <property type="term" value="C:mitochondrial membrane"/>
    <property type="evidence" value="ECO:0007669"/>
    <property type="project" value="UniProtKB-SubCell"/>
</dbReference>
<organism evidence="17">
    <name type="scientific">Muraenolepis orangiensis</name>
    <name type="common">Patagonian moray cod</name>
    <dbReference type="NCBI Taxonomy" id="630683"/>
    <lineage>
        <taxon>Eukaryota</taxon>
        <taxon>Metazoa</taxon>
        <taxon>Chordata</taxon>
        <taxon>Craniata</taxon>
        <taxon>Vertebrata</taxon>
        <taxon>Euteleostomi</taxon>
        <taxon>Actinopterygii</taxon>
        <taxon>Neopterygii</taxon>
        <taxon>Teleostei</taxon>
        <taxon>Neoteleostei</taxon>
        <taxon>Acanthomorphata</taxon>
        <taxon>Zeiogadaria</taxon>
        <taxon>Gadariae</taxon>
        <taxon>Gadiformes</taxon>
        <taxon>Muraenolepidoidei</taxon>
        <taxon>Muraenolepididae</taxon>
        <taxon>Muraenolepis</taxon>
    </lineage>
</organism>
<dbReference type="InterPro" id="IPR050269">
    <property type="entry name" value="ComplexI_Subunit6"/>
</dbReference>
<name>A0A6M4AFU6_9TELE</name>
<keyword evidence="16" id="KW-0732">Signal</keyword>
<dbReference type="PANTHER" id="PTHR11435">
    <property type="entry name" value="NADH UBIQUINONE OXIDOREDUCTASE SUBUNIT ND6"/>
    <property type="match status" value="1"/>
</dbReference>
<keyword evidence="15" id="KW-0830">Ubiquinone</keyword>
<evidence type="ECO:0000256" key="16">
    <source>
        <dbReference type="SAM" id="SignalP"/>
    </source>
</evidence>
<geneLocation type="mitochondrion" evidence="17"/>
<evidence type="ECO:0000256" key="12">
    <source>
        <dbReference type="ARBA" id="ARBA00023128"/>
    </source>
</evidence>
<dbReference type="InterPro" id="IPR042106">
    <property type="entry name" value="Nuo/plastoQ_OxRdtase_6_NuoJ"/>
</dbReference>
<evidence type="ECO:0000256" key="10">
    <source>
        <dbReference type="ARBA" id="ARBA00022989"/>
    </source>
</evidence>
<feature type="transmembrane region" description="Helical" evidence="15">
    <location>
        <begin position="44"/>
        <end position="73"/>
    </location>
</feature>
<dbReference type="Gene3D" id="1.20.120.1200">
    <property type="entry name" value="NADH-ubiquinone/plastoquinone oxidoreductase chain 6, subunit NuoJ"/>
    <property type="match status" value="1"/>
</dbReference>
<comment type="subcellular location">
    <subcellularLocation>
        <location evidence="1 15">Mitochondrion membrane</location>
        <topology evidence="1 15">Multi-pass membrane protein</topology>
    </subcellularLocation>
</comment>
<keyword evidence="9 15" id="KW-0249">Electron transport</keyword>
<dbReference type="AlphaFoldDB" id="A0A6M4AFU6"/>
<evidence type="ECO:0000256" key="2">
    <source>
        <dbReference type="ARBA" id="ARBA00005698"/>
    </source>
</evidence>
<evidence type="ECO:0000256" key="15">
    <source>
        <dbReference type="RuleBase" id="RU004430"/>
    </source>
</evidence>
<keyword evidence="8 15" id="KW-1278">Translocase</keyword>
<evidence type="ECO:0000256" key="6">
    <source>
        <dbReference type="ARBA" id="ARBA00022660"/>
    </source>
</evidence>
<comment type="function">
    <text evidence="15">Core subunit of the mitochondrial membrane respiratory chain NADH dehydrogenase (Complex I) which catalyzes electron transfer from NADH through the respiratory chain, using ubiquinone as an electron acceptor. Essential for the catalytic activity and assembly of complex I.</text>
</comment>
<comment type="similarity">
    <text evidence="2 15">Belongs to the complex I subunit 6 family.</text>
</comment>
<feature type="transmembrane region" description="Helical" evidence="15">
    <location>
        <begin position="85"/>
        <end position="107"/>
    </location>
</feature>
<evidence type="ECO:0000256" key="7">
    <source>
        <dbReference type="ARBA" id="ARBA00022692"/>
    </source>
</evidence>
<keyword evidence="12 15" id="KW-0496">Mitochondrion</keyword>
<evidence type="ECO:0000256" key="13">
    <source>
        <dbReference type="ARBA" id="ARBA00023136"/>
    </source>
</evidence>
<dbReference type="EC" id="7.1.1.2" evidence="3 15"/>
<dbReference type="Pfam" id="PF00499">
    <property type="entry name" value="Oxidored_q3"/>
    <property type="match status" value="1"/>
</dbReference>
<keyword evidence="13 15" id="KW-0472">Membrane</keyword>
<dbReference type="EMBL" id="MT192937">
    <property type="protein sequence ID" value="QJQ26914.1"/>
    <property type="molecule type" value="Genomic_DNA"/>
</dbReference>
<feature type="signal peptide" evidence="16">
    <location>
        <begin position="1"/>
        <end position="20"/>
    </location>
</feature>
<evidence type="ECO:0000256" key="14">
    <source>
        <dbReference type="ARBA" id="ARBA00049551"/>
    </source>
</evidence>
<dbReference type="GO" id="GO:0008137">
    <property type="term" value="F:NADH dehydrogenase (ubiquinone) activity"/>
    <property type="evidence" value="ECO:0007669"/>
    <property type="project" value="UniProtKB-UniRule"/>
</dbReference>
<evidence type="ECO:0000256" key="11">
    <source>
        <dbReference type="ARBA" id="ARBA00023027"/>
    </source>
</evidence>
<keyword evidence="5 15" id="KW-0813">Transport</keyword>
<evidence type="ECO:0000256" key="3">
    <source>
        <dbReference type="ARBA" id="ARBA00012944"/>
    </source>
</evidence>
<comment type="catalytic activity">
    <reaction evidence="14 15">
        <text>a ubiquinone + NADH + 5 H(+)(in) = a ubiquinol + NAD(+) + 4 H(+)(out)</text>
        <dbReference type="Rhea" id="RHEA:29091"/>
        <dbReference type="Rhea" id="RHEA-COMP:9565"/>
        <dbReference type="Rhea" id="RHEA-COMP:9566"/>
        <dbReference type="ChEBI" id="CHEBI:15378"/>
        <dbReference type="ChEBI" id="CHEBI:16389"/>
        <dbReference type="ChEBI" id="CHEBI:17976"/>
        <dbReference type="ChEBI" id="CHEBI:57540"/>
        <dbReference type="ChEBI" id="CHEBI:57945"/>
        <dbReference type="EC" id="7.1.1.2"/>
    </reaction>
</comment>
<evidence type="ECO:0000256" key="8">
    <source>
        <dbReference type="ARBA" id="ARBA00022967"/>
    </source>
</evidence>
<reference evidence="17" key="1">
    <citation type="submission" date="2020-03" db="EMBL/GenBank/DDBJ databases">
        <title>The complete mitochondrial genome of Muraenolepis orangiensis.</title>
        <authorList>
            <person name="Choi E."/>
        </authorList>
    </citation>
    <scope>NUCLEOTIDE SEQUENCE</scope>
</reference>
<feature type="chain" id="PRO_5026889104" description="NADH-ubiquinone oxidoreductase chain 6" evidence="16">
    <location>
        <begin position="21"/>
        <end position="174"/>
    </location>
</feature>
<evidence type="ECO:0000256" key="9">
    <source>
        <dbReference type="ARBA" id="ARBA00022982"/>
    </source>
</evidence>
<protein>
    <recommendedName>
        <fullName evidence="4 15">NADH-ubiquinone oxidoreductase chain 6</fullName>
        <ecNumber evidence="3 15">7.1.1.2</ecNumber>
    </recommendedName>
</protein>
<dbReference type="PANTHER" id="PTHR11435:SF1">
    <property type="entry name" value="NADH-UBIQUINONE OXIDOREDUCTASE CHAIN 6"/>
    <property type="match status" value="1"/>
</dbReference>
<evidence type="ECO:0000313" key="17">
    <source>
        <dbReference type="EMBL" id="QJQ26914.1"/>
    </source>
</evidence>
<accession>A0A6M4AFU6</accession>
<sequence length="174" mass="18568">MMFVIYCMLVGVSMGGSAVASNPSPFFGPLGLILVAGSGCGLVLHAGGGFLSIILVLIYLGGMLVVFAYCAALVREPDPETWGEWSIFGYVLAYINIGFWSMVWFWAGWDNTFMLMMGEVAEFELIAGDAGGVATVYSLGAGLLMLAVWILLLALFMVLELAKGKGKGGFREVK</sequence>
<keyword evidence="7 15" id="KW-0812">Transmembrane</keyword>
<feature type="transmembrane region" description="Helical" evidence="15">
    <location>
        <begin position="139"/>
        <end position="162"/>
    </location>
</feature>
<evidence type="ECO:0000256" key="5">
    <source>
        <dbReference type="ARBA" id="ARBA00022448"/>
    </source>
</evidence>
<dbReference type="InterPro" id="IPR001457">
    <property type="entry name" value="NADH_UbQ/plastoQ_OxRdtase_su6"/>
</dbReference>
<evidence type="ECO:0000256" key="1">
    <source>
        <dbReference type="ARBA" id="ARBA00004225"/>
    </source>
</evidence>
<gene>
    <name evidence="17" type="primary">nad6</name>
</gene>
<evidence type="ECO:0000256" key="4">
    <source>
        <dbReference type="ARBA" id="ARBA00021095"/>
    </source>
</evidence>
<keyword evidence="10 15" id="KW-1133">Transmembrane helix</keyword>
<proteinExistence type="inferred from homology"/>
<keyword evidence="11 15" id="KW-0520">NAD</keyword>